<gene>
    <name evidence="1" type="ORF">VIS19158_03582</name>
</gene>
<name>F9RNB2_9VIBR</name>
<evidence type="ECO:0000313" key="2">
    <source>
        <dbReference type="Proteomes" id="UP000004349"/>
    </source>
</evidence>
<evidence type="ECO:0000313" key="1">
    <source>
        <dbReference type="EMBL" id="EGU37257.1"/>
    </source>
</evidence>
<accession>F9RNB2</accession>
<comment type="caution">
    <text evidence="1">The sequence shown here is derived from an EMBL/GenBank/DDBJ whole genome shotgun (WGS) entry which is preliminary data.</text>
</comment>
<organism evidence="1 2">
    <name type="scientific">Vibrio scophthalmi LMG 19158</name>
    <dbReference type="NCBI Taxonomy" id="870967"/>
    <lineage>
        <taxon>Bacteria</taxon>
        <taxon>Pseudomonadati</taxon>
        <taxon>Pseudomonadota</taxon>
        <taxon>Gammaproteobacteria</taxon>
        <taxon>Vibrionales</taxon>
        <taxon>Vibrionaceae</taxon>
        <taxon>Vibrio</taxon>
    </lineage>
</organism>
<proteinExistence type="predicted"/>
<reference evidence="1 2" key="1">
    <citation type="journal article" date="2012" name="Int. J. Syst. Evol. Microbiol.">
        <title>Vibrio caribbeanicus sp. nov., isolated from the marine sponge Scleritoderma cyanea.</title>
        <authorList>
            <person name="Hoffmann M."/>
            <person name="Monday S.R."/>
            <person name="Allard M.W."/>
            <person name="Strain E.A."/>
            <person name="Whittaker P."/>
            <person name="Naum M."/>
            <person name="McCarthy P.J."/>
            <person name="Lopez J.V."/>
            <person name="Fischer M."/>
            <person name="Brown E.W."/>
        </authorList>
    </citation>
    <scope>NUCLEOTIDE SEQUENCE [LARGE SCALE GENOMIC DNA]</scope>
    <source>
        <strain evidence="1 2">LMG 19158</strain>
    </source>
</reference>
<dbReference type="AlphaFoldDB" id="F9RNB2"/>
<protein>
    <submittedName>
        <fullName evidence="1">Uncharacterized protein</fullName>
    </submittedName>
</protein>
<dbReference type="EMBL" id="AFWE01000111">
    <property type="protein sequence ID" value="EGU37257.1"/>
    <property type="molecule type" value="Genomic_DNA"/>
</dbReference>
<sequence>MELFLILVGGVGVFFLYQRHITNKWKEWPTVDEYMNNYNPTKGQGISCFKCGSRNIWERGFDNGGSPRRIHYCKQCKEGLYRTYSNS</sequence>
<dbReference type="Proteomes" id="UP000004349">
    <property type="component" value="Unassembled WGS sequence"/>
</dbReference>